<name>A0A5J4PEF0_9ZZZZ</name>
<sequence length="124" mass="14580">MIAKILQQHTFYITTKIDSTREIKGILQQETRYYISDEEVVRPAYYNALARGHRGIENLLHWHLDVTFKEDDCRARTGNAPLNLSTMRKLALQLLSNRNDKHSLKKRQYKAALDIGYMKKILNF</sequence>
<dbReference type="PANTHER" id="PTHR30298">
    <property type="entry name" value="H REPEAT-ASSOCIATED PREDICTED TRANSPOSASE"/>
    <property type="match status" value="1"/>
</dbReference>
<dbReference type="PANTHER" id="PTHR30298:SF0">
    <property type="entry name" value="PROTEIN YBFL-RELATED"/>
    <property type="match status" value="1"/>
</dbReference>
<organism evidence="1">
    <name type="scientific">termite gut metagenome</name>
    <dbReference type="NCBI Taxonomy" id="433724"/>
    <lineage>
        <taxon>unclassified sequences</taxon>
        <taxon>metagenomes</taxon>
        <taxon>organismal metagenomes</taxon>
    </lineage>
</organism>
<proteinExistence type="predicted"/>
<reference evidence="1" key="1">
    <citation type="submission" date="2019-03" db="EMBL/GenBank/DDBJ databases">
        <title>Single cell metagenomics reveals metabolic interactions within the superorganism composed of flagellate Streblomastix strix and complex community of Bacteroidetes bacteria on its surface.</title>
        <authorList>
            <person name="Treitli S.C."/>
            <person name="Kolisko M."/>
            <person name="Husnik F."/>
            <person name="Keeling P."/>
            <person name="Hampl V."/>
        </authorList>
    </citation>
    <scope>NUCLEOTIDE SEQUENCE</scope>
    <source>
        <strain evidence="1">STM</strain>
    </source>
</reference>
<dbReference type="InterPro" id="IPR051698">
    <property type="entry name" value="Transposase_11-like"/>
</dbReference>
<evidence type="ECO:0000313" key="1">
    <source>
        <dbReference type="EMBL" id="KAA6307806.1"/>
    </source>
</evidence>
<dbReference type="InterPro" id="IPR047647">
    <property type="entry name" value="ISAs1_transpos"/>
</dbReference>
<gene>
    <name evidence="1" type="ORF">EZS27_040521</name>
</gene>
<comment type="caution">
    <text evidence="1">The sequence shown here is derived from an EMBL/GenBank/DDBJ whole genome shotgun (WGS) entry which is preliminary data.</text>
</comment>
<protein>
    <recommendedName>
        <fullName evidence="2">Transposase IS4-like domain-containing protein</fullName>
    </recommendedName>
</protein>
<accession>A0A5J4PEF0</accession>
<dbReference type="NCBIfam" id="NF033564">
    <property type="entry name" value="transpos_ISAs1"/>
    <property type="match status" value="1"/>
</dbReference>
<dbReference type="AlphaFoldDB" id="A0A5J4PEF0"/>
<evidence type="ECO:0008006" key="2">
    <source>
        <dbReference type="Google" id="ProtNLM"/>
    </source>
</evidence>
<dbReference type="EMBL" id="SNRY01008901">
    <property type="protein sequence ID" value="KAA6307806.1"/>
    <property type="molecule type" value="Genomic_DNA"/>
</dbReference>